<dbReference type="OrthoDB" id="5920161at2759"/>
<organism evidence="1 2">
    <name type="scientific">Trichinella spiralis</name>
    <name type="common">Trichina worm</name>
    <dbReference type="NCBI Taxonomy" id="6334"/>
    <lineage>
        <taxon>Eukaryota</taxon>
        <taxon>Metazoa</taxon>
        <taxon>Ecdysozoa</taxon>
        <taxon>Nematoda</taxon>
        <taxon>Enoplea</taxon>
        <taxon>Dorylaimia</taxon>
        <taxon>Trichinellida</taxon>
        <taxon>Trichinellidae</taxon>
        <taxon>Trichinella</taxon>
    </lineage>
</organism>
<comment type="caution">
    <text evidence="1">The sequence shown here is derived from an EMBL/GenBank/DDBJ whole genome shotgun (WGS) entry which is preliminary data.</text>
</comment>
<evidence type="ECO:0000313" key="2">
    <source>
        <dbReference type="Proteomes" id="UP000054776"/>
    </source>
</evidence>
<reference evidence="1 2" key="1">
    <citation type="submission" date="2015-01" db="EMBL/GenBank/DDBJ databases">
        <title>Evolution of Trichinella species and genotypes.</title>
        <authorList>
            <person name="Korhonen P.K."/>
            <person name="Edoardo P."/>
            <person name="Giuseppe L.R."/>
            <person name="Gasser R.B."/>
        </authorList>
    </citation>
    <scope>NUCLEOTIDE SEQUENCE [LARGE SCALE GENOMIC DNA]</scope>
    <source>
        <strain evidence="1">ISS3</strain>
    </source>
</reference>
<sequence length="149" mass="17066">MHLAIPVENCYTLMNQTAIQSLKKRHKKELLRRVVLLDADRDNLVSQLRNMNLKDCCYMIVQVRNAISGSTLGVSWNKLFGYNENCVNQSMDCDDELYNCNINEEVEKLLTVDDITLFKTLSGDEAVEEDENEVPSYSEAYSCFKVGLK</sequence>
<gene>
    <name evidence="1" type="ORF">T01_9868</name>
</gene>
<protein>
    <submittedName>
        <fullName evidence="1">Uncharacterized protein</fullName>
    </submittedName>
</protein>
<accession>A0A0V1C0V5</accession>
<keyword evidence="2" id="KW-1185">Reference proteome</keyword>
<evidence type="ECO:0000313" key="1">
    <source>
        <dbReference type="EMBL" id="KRY42854.1"/>
    </source>
</evidence>
<dbReference type="AlphaFoldDB" id="A0A0V1C0V5"/>
<dbReference type="Proteomes" id="UP000054776">
    <property type="component" value="Unassembled WGS sequence"/>
</dbReference>
<proteinExistence type="predicted"/>
<name>A0A0V1C0V5_TRISP</name>
<dbReference type="EMBL" id="JYDH01000003">
    <property type="protein sequence ID" value="KRY42854.1"/>
    <property type="molecule type" value="Genomic_DNA"/>
</dbReference>
<dbReference type="InParanoid" id="A0A0V1C0V5"/>